<evidence type="ECO:0000313" key="3">
    <source>
        <dbReference type="Proteomes" id="UP001231189"/>
    </source>
</evidence>
<comment type="caution">
    <text evidence="2">The sequence shown here is derived from an EMBL/GenBank/DDBJ whole genome shotgun (WGS) entry which is preliminary data.</text>
</comment>
<evidence type="ECO:0000313" key="2">
    <source>
        <dbReference type="EMBL" id="KAK1668327.1"/>
    </source>
</evidence>
<name>A0AAD8T280_LOLMU</name>
<dbReference type="InterPro" id="IPR056750">
    <property type="entry name" value="RRM_ESF1"/>
</dbReference>
<proteinExistence type="predicted"/>
<dbReference type="GO" id="GO:0003723">
    <property type="term" value="F:RNA binding"/>
    <property type="evidence" value="ECO:0007669"/>
    <property type="project" value="TreeGrafter"/>
</dbReference>
<dbReference type="Pfam" id="PF25121">
    <property type="entry name" value="RRM_ESF1"/>
    <property type="match status" value="1"/>
</dbReference>
<protein>
    <recommendedName>
        <fullName evidence="1">ESF1 RRM domain-containing protein</fullName>
    </recommendedName>
</protein>
<keyword evidence="3" id="KW-1185">Reference proteome</keyword>
<dbReference type="PANTHER" id="PTHR12202:SF0">
    <property type="entry name" value="ESF1 HOMOLOG"/>
    <property type="match status" value="1"/>
</dbReference>
<dbReference type="GO" id="GO:0006364">
    <property type="term" value="P:rRNA processing"/>
    <property type="evidence" value="ECO:0007669"/>
    <property type="project" value="InterPro"/>
</dbReference>
<dbReference type="AlphaFoldDB" id="A0AAD8T280"/>
<dbReference type="PANTHER" id="PTHR12202">
    <property type="entry name" value="ESF1 HOMOLOG"/>
    <property type="match status" value="1"/>
</dbReference>
<feature type="domain" description="ESF1 RRM" evidence="1">
    <location>
        <begin position="48"/>
        <end position="172"/>
    </location>
</feature>
<organism evidence="2 3">
    <name type="scientific">Lolium multiflorum</name>
    <name type="common">Italian ryegrass</name>
    <name type="synonym">Lolium perenne subsp. multiflorum</name>
    <dbReference type="NCBI Taxonomy" id="4521"/>
    <lineage>
        <taxon>Eukaryota</taxon>
        <taxon>Viridiplantae</taxon>
        <taxon>Streptophyta</taxon>
        <taxon>Embryophyta</taxon>
        <taxon>Tracheophyta</taxon>
        <taxon>Spermatophyta</taxon>
        <taxon>Magnoliopsida</taxon>
        <taxon>Liliopsida</taxon>
        <taxon>Poales</taxon>
        <taxon>Poaceae</taxon>
        <taxon>BOP clade</taxon>
        <taxon>Pooideae</taxon>
        <taxon>Poodae</taxon>
        <taxon>Poeae</taxon>
        <taxon>Poeae Chloroplast Group 2 (Poeae type)</taxon>
        <taxon>Loliodinae</taxon>
        <taxon>Loliinae</taxon>
        <taxon>Lolium</taxon>
    </lineage>
</organism>
<dbReference type="InterPro" id="IPR039754">
    <property type="entry name" value="Esf1"/>
</dbReference>
<dbReference type="EMBL" id="JAUUTY010000003">
    <property type="protein sequence ID" value="KAK1668327.1"/>
    <property type="molecule type" value="Genomic_DNA"/>
</dbReference>
<sequence length="261" mass="29892">MKRAIALPLQRKVALNPDRKRKLALNPDRKRKLQWLAARFRPKRRKEAKAVDLYMVMTSGIPEGGRVLSVSIYPTEFGQKCMRVEAAIGPSALIGADCEEDGDFEAENNKLHTSLNRRRFYYAVVLCDSRATALHLYTTFDGTEFLKTANVFDLRFIPGSMEFNYPALDVATEAPPSYKEPDFGTQLTKVEPIWDNDAKLDKLLKYISRYEGESDEWFCTTGVSRNKHRRCLPVEEPNDGETWYQDSAVNSLVRRSKSKLE</sequence>
<evidence type="ECO:0000259" key="1">
    <source>
        <dbReference type="Pfam" id="PF25121"/>
    </source>
</evidence>
<accession>A0AAD8T280</accession>
<reference evidence="2" key="1">
    <citation type="submission" date="2023-07" db="EMBL/GenBank/DDBJ databases">
        <title>A chromosome-level genome assembly of Lolium multiflorum.</title>
        <authorList>
            <person name="Chen Y."/>
            <person name="Copetti D."/>
            <person name="Kolliker R."/>
            <person name="Studer B."/>
        </authorList>
    </citation>
    <scope>NUCLEOTIDE SEQUENCE</scope>
    <source>
        <strain evidence="2">02402/16</strain>
        <tissue evidence="2">Leaf</tissue>
    </source>
</reference>
<dbReference type="Proteomes" id="UP001231189">
    <property type="component" value="Unassembled WGS sequence"/>
</dbReference>
<gene>
    <name evidence="2" type="ORF">QYE76_056486</name>
</gene>